<accession>A0A6A6ICC2</accession>
<evidence type="ECO:0000256" key="1">
    <source>
        <dbReference type="SAM" id="MobiDB-lite"/>
    </source>
</evidence>
<feature type="chain" id="PRO_5025473564" description="3-carboxymuconate cyclase" evidence="2">
    <location>
        <begin position="20"/>
        <end position="451"/>
    </location>
</feature>
<reference evidence="3" key="1">
    <citation type="journal article" date="2020" name="Stud. Mycol.">
        <title>101 Dothideomycetes genomes: a test case for predicting lifestyles and emergence of pathogens.</title>
        <authorList>
            <person name="Haridas S."/>
            <person name="Albert R."/>
            <person name="Binder M."/>
            <person name="Bloem J."/>
            <person name="Labutti K."/>
            <person name="Salamov A."/>
            <person name="Andreopoulos B."/>
            <person name="Baker S."/>
            <person name="Barry K."/>
            <person name="Bills G."/>
            <person name="Bluhm B."/>
            <person name="Cannon C."/>
            <person name="Castanera R."/>
            <person name="Culley D."/>
            <person name="Daum C."/>
            <person name="Ezra D."/>
            <person name="Gonzalez J."/>
            <person name="Henrissat B."/>
            <person name="Kuo A."/>
            <person name="Liang C."/>
            <person name="Lipzen A."/>
            <person name="Lutzoni F."/>
            <person name="Magnuson J."/>
            <person name="Mondo S."/>
            <person name="Nolan M."/>
            <person name="Ohm R."/>
            <person name="Pangilinan J."/>
            <person name="Park H.-J."/>
            <person name="Ramirez L."/>
            <person name="Alfaro M."/>
            <person name="Sun H."/>
            <person name="Tritt A."/>
            <person name="Yoshinaga Y."/>
            <person name="Zwiers L.-H."/>
            <person name="Turgeon B."/>
            <person name="Goodwin S."/>
            <person name="Spatafora J."/>
            <person name="Crous P."/>
            <person name="Grigoriev I."/>
        </authorList>
    </citation>
    <scope>NUCLEOTIDE SEQUENCE</scope>
    <source>
        <strain evidence="3">CBS 122368</strain>
    </source>
</reference>
<dbReference type="AlphaFoldDB" id="A0A6A6ICC2"/>
<keyword evidence="2" id="KW-0732">Signal</keyword>
<organism evidence="3 4">
    <name type="scientific">Trematosphaeria pertusa</name>
    <dbReference type="NCBI Taxonomy" id="390896"/>
    <lineage>
        <taxon>Eukaryota</taxon>
        <taxon>Fungi</taxon>
        <taxon>Dikarya</taxon>
        <taxon>Ascomycota</taxon>
        <taxon>Pezizomycotina</taxon>
        <taxon>Dothideomycetes</taxon>
        <taxon>Pleosporomycetidae</taxon>
        <taxon>Pleosporales</taxon>
        <taxon>Massarineae</taxon>
        <taxon>Trematosphaeriaceae</taxon>
        <taxon>Trematosphaeria</taxon>
    </lineage>
</organism>
<gene>
    <name evidence="3" type="ORF">BU26DRAFT_352557</name>
</gene>
<name>A0A6A6ICC2_9PLEO</name>
<feature type="region of interest" description="Disordered" evidence="1">
    <location>
        <begin position="243"/>
        <end position="267"/>
    </location>
</feature>
<dbReference type="RefSeq" id="XP_033682722.1">
    <property type="nucleotide sequence ID" value="XM_033822482.1"/>
</dbReference>
<evidence type="ECO:0000313" key="4">
    <source>
        <dbReference type="Proteomes" id="UP000800094"/>
    </source>
</evidence>
<sequence>MLLTTRSLLIASIASTIVASPVSLSKKGVSIRRRQAQNGGNGKAAYVITNDEQQNAVAAISINADGTLGDATVTATGGSGSIAVDADGKPAVPDALVGQSALTIAGNHIFAVNAGSNTVSMLAISPDDPLSLQLVGQPAAIPGTFPNTVAASAKNSLVCVGTTGSQAGISCANFDAQNGIGQMDGLRPFDIGQSDPPVGPTNTVSQSFFSEDESMLFTTVKGDPAVNNTGFLSVFPVQAGQANLQARKNRKQKGKGRGQGQGNDTAGAACAAQGQAAGNVGTLSTQETRSSPAGTAVLFGSQVIPGSNNQIFATDASFGAGILSVGGDMQATLIANQAIDGQKATCWATISGATNTAFVTDVGVNRMVEMSLEDASIISQIDLSQEQASANDPGLIDLKAAGGFVYALSPGNGTSEAAISVVDAQTKQLVQHARLGAIGVGSTAQGMAILV</sequence>
<dbReference type="Gene3D" id="2.130.10.10">
    <property type="entry name" value="YVTN repeat-like/Quinoprotein amine dehydrogenase"/>
    <property type="match status" value="2"/>
</dbReference>
<dbReference type="GeneID" id="54575812"/>
<evidence type="ECO:0000256" key="2">
    <source>
        <dbReference type="SAM" id="SignalP"/>
    </source>
</evidence>
<evidence type="ECO:0008006" key="5">
    <source>
        <dbReference type="Google" id="ProtNLM"/>
    </source>
</evidence>
<feature type="signal peptide" evidence="2">
    <location>
        <begin position="1"/>
        <end position="19"/>
    </location>
</feature>
<dbReference type="InterPro" id="IPR015943">
    <property type="entry name" value="WD40/YVTN_repeat-like_dom_sf"/>
</dbReference>
<protein>
    <recommendedName>
        <fullName evidence="5">3-carboxymuconate cyclase</fullName>
    </recommendedName>
</protein>
<keyword evidence="4" id="KW-1185">Reference proteome</keyword>
<dbReference type="Proteomes" id="UP000800094">
    <property type="component" value="Unassembled WGS sequence"/>
</dbReference>
<feature type="compositionally biased region" description="Basic residues" evidence="1">
    <location>
        <begin position="247"/>
        <end position="256"/>
    </location>
</feature>
<dbReference type="OrthoDB" id="10006285at2759"/>
<dbReference type="EMBL" id="ML987197">
    <property type="protein sequence ID" value="KAF2247718.1"/>
    <property type="molecule type" value="Genomic_DNA"/>
</dbReference>
<dbReference type="SUPFAM" id="SSF63829">
    <property type="entry name" value="Calcium-dependent phosphotriesterase"/>
    <property type="match status" value="1"/>
</dbReference>
<proteinExistence type="predicted"/>
<evidence type="ECO:0000313" key="3">
    <source>
        <dbReference type="EMBL" id="KAF2247718.1"/>
    </source>
</evidence>